<dbReference type="Proteomes" id="UP000037923">
    <property type="component" value="Unassembled WGS sequence"/>
</dbReference>
<dbReference type="Gene3D" id="2.10.220.10">
    <property type="entry name" value="Hormone Receptor, Insulin-like Growth Factor Receptor 1, Chain A, domain 2"/>
    <property type="match status" value="1"/>
</dbReference>
<organism evidence="2 4">
    <name type="scientific">Leptomonas pyrrhocoris</name>
    <name type="common">Firebug parasite</name>
    <dbReference type="NCBI Taxonomy" id="157538"/>
    <lineage>
        <taxon>Eukaryota</taxon>
        <taxon>Discoba</taxon>
        <taxon>Euglenozoa</taxon>
        <taxon>Kinetoplastea</taxon>
        <taxon>Metakinetoplastina</taxon>
        <taxon>Trypanosomatida</taxon>
        <taxon>Trypanosomatidae</taxon>
        <taxon>Leishmaniinae</taxon>
        <taxon>Leptomonas</taxon>
    </lineage>
</organism>
<evidence type="ECO:0000313" key="3">
    <source>
        <dbReference type="EMBL" id="KPA77630.1"/>
    </source>
</evidence>
<reference evidence="2 4" key="1">
    <citation type="submission" date="2015-07" db="EMBL/GenBank/DDBJ databases">
        <title>High-quality genome of monoxenous trypanosomatid Leptomonas pyrrhocoris.</title>
        <authorList>
            <person name="Flegontov P."/>
            <person name="Butenko A."/>
            <person name="Firsov S."/>
            <person name="Vlcek C."/>
            <person name="Logacheva M.D."/>
            <person name="Field M."/>
            <person name="Filatov D."/>
            <person name="Flegontova O."/>
            <person name="Gerasimov E."/>
            <person name="Jackson A.P."/>
            <person name="Kelly S."/>
            <person name="Opperdoes F."/>
            <person name="O'Reilly A."/>
            <person name="Votypka J."/>
            <person name="Yurchenko V."/>
            <person name="Lukes J."/>
        </authorList>
    </citation>
    <scope>NUCLEOTIDE SEQUENCE [LARGE SCALE GENOMIC DNA]</scope>
    <source>
        <strain evidence="2">H10</strain>
    </source>
</reference>
<feature type="signal peptide" evidence="1">
    <location>
        <begin position="1"/>
        <end position="24"/>
    </location>
</feature>
<dbReference type="RefSeq" id="XP_015656068.1">
    <property type="nucleotide sequence ID" value="XM_015805455.1"/>
</dbReference>
<dbReference type="GeneID" id="26907272"/>
<name>A0A0M9FWX1_LEPPY</name>
<sequence>MAASTTKFALLVVALALLASYASAACAIANCLNCSLANPNLCLVCADGYRLTGSGSCVSRVGPNGALAPQSMAVAAVVALFAALTYAL</sequence>
<evidence type="ECO:0000313" key="4">
    <source>
        <dbReference type="Proteomes" id="UP000037923"/>
    </source>
</evidence>
<evidence type="ECO:0008006" key="5">
    <source>
        <dbReference type="Google" id="ProtNLM"/>
    </source>
</evidence>
<keyword evidence="1" id="KW-0732">Signal</keyword>
<comment type="caution">
    <text evidence="2">The sequence shown here is derived from an EMBL/GenBank/DDBJ whole genome shotgun (WGS) entry which is preliminary data.</text>
</comment>
<dbReference type="SUPFAM" id="SSF57184">
    <property type="entry name" value="Growth factor receptor domain"/>
    <property type="match status" value="1"/>
</dbReference>
<feature type="chain" id="PRO_5007418341" description="Surface antigen-like protein" evidence="1">
    <location>
        <begin position="25"/>
        <end position="88"/>
    </location>
</feature>
<accession>A0A0M9FWX1</accession>
<dbReference type="EMBL" id="LGTL01000016">
    <property type="protein sequence ID" value="KPA77629.1"/>
    <property type="molecule type" value="Genomic_DNA"/>
</dbReference>
<gene>
    <name evidence="2" type="ORF">ABB37_06985</name>
    <name evidence="3" type="ORF">ABB37_06986</name>
</gene>
<dbReference type="InterPro" id="IPR009030">
    <property type="entry name" value="Growth_fac_rcpt_cys_sf"/>
</dbReference>
<protein>
    <recommendedName>
        <fullName evidence="5">Surface antigen-like protein</fullName>
    </recommendedName>
</protein>
<dbReference type="GeneID" id="26907271"/>
<dbReference type="RefSeq" id="XP_015656069.1">
    <property type="nucleotide sequence ID" value="XM_015805456.1"/>
</dbReference>
<evidence type="ECO:0000256" key="1">
    <source>
        <dbReference type="SAM" id="SignalP"/>
    </source>
</evidence>
<dbReference type="VEuPathDB" id="TriTrypDB:LpyrH10_16_1670"/>
<dbReference type="AlphaFoldDB" id="A0A0M9FWX1"/>
<dbReference type="PROSITE" id="PS51257">
    <property type="entry name" value="PROKAR_LIPOPROTEIN"/>
    <property type="match status" value="1"/>
</dbReference>
<evidence type="ECO:0000313" key="2">
    <source>
        <dbReference type="EMBL" id="KPA77629.1"/>
    </source>
</evidence>
<dbReference type="OMA" id="QCLVCES"/>
<dbReference type="EMBL" id="LGTL01000016">
    <property type="protein sequence ID" value="KPA77630.1"/>
    <property type="molecule type" value="Genomic_DNA"/>
</dbReference>
<dbReference type="VEuPathDB" id="TriTrypDB:LpyrH10_16_1680"/>
<keyword evidence="4" id="KW-1185">Reference proteome</keyword>
<proteinExistence type="predicted"/>